<evidence type="ECO:0000313" key="4">
    <source>
        <dbReference type="EMBL" id="OGZ11000.1"/>
    </source>
</evidence>
<comment type="similarity">
    <text evidence="1">Belongs to the bacterial ribosomal protein bS6 family.</text>
</comment>
<name>A0A1G2DDR1_9BACT</name>
<dbReference type="GO" id="GO:0019843">
    <property type="term" value="F:rRNA binding"/>
    <property type="evidence" value="ECO:0007669"/>
    <property type="project" value="InterPro"/>
</dbReference>
<dbReference type="STRING" id="1798664.A3C93_01475"/>
<evidence type="ECO:0000256" key="1">
    <source>
        <dbReference type="ARBA" id="ARBA00009512"/>
    </source>
</evidence>
<dbReference type="SUPFAM" id="SSF54995">
    <property type="entry name" value="Ribosomal protein S6"/>
    <property type="match status" value="1"/>
</dbReference>
<gene>
    <name evidence="4" type="ORF">A3C93_01475</name>
</gene>
<dbReference type="Gene3D" id="3.30.70.60">
    <property type="match status" value="1"/>
</dbReference>
<dbReference type="GO" id="GO:0006412">
    <property type="term" value="P:translation"/>
    <property type="evidence" value="ECO:0007669"/>
    <property type="project" value="InterPro"/>
</dbReference>
<dbReference type="InterPro" id="IPR035980">
    <property type="entry name" value="Ribosomal_bS6_sf"/>
</dbReference>
<proteinExistence type="inferred from homology"/>
<dbReference type="GO" id="GO:0003735">
    <property type="term" value="F:structural constituent of ribosome"/>
    <property type="evidence" value="ECO:0007669"/>
    <property type="project" value="InterPro"/>
</dbReference>
<comment type="caution">
    <text evidence="4">The sequence shown here is derived from an EMBL/GenBank/DDBJ whole genome shotgun (WGS) entry which is preliminary data.</text>
</comment>
<evidence type="ECO:0000256" key="2">
    <source>
        <dbReference type="ARBA" id="ARBA00035294"/>
    </source>
</evidence>
<dbReference type="Proteomes" id="UP000178636">
    <property type="component" value="Unassembled WGS sequence"/>
</dbReference>
<evidence type="ECO:0000256" key="3">
    <source>
        <dbReference type="ARBA" id="ARBA00035520"/>
    </source>
</evidence>
<dbReference type="InterPro" id="IPR014717">
    <property type="entry name" value="Transl_elong_EF1B/ribsomal_bS6"/>
</dbReference>
<protein>
    <recommendedName>
        <fullName evidence="2">Small ribosomal subunit protein bS6</fullName>
    </recommendedName>
    <alternativeName>
        <fullName evidence="3">30S ribosomal protein S6</fullName>
    </alternativeName>
</protein>
<organism evidence="4 5">
    <name type="scientific">Candidatus Lloydbacteria bacterium RIFCSPHIGHO2_02_FULL_54_17</name>
    <dbReference type="NCBI Taxonomy" id="1798664"/>
    <lineage>
        <taxon>Bacteria</taxon>
        <taxon>Candidatus Lloydiibacteriota</taxon>
    </lineage>
</organism>
<dbReference type="EMBL" id="MHLO01000041">
    <property type="protein sequence ID" value="OGZ11000.1"/>
    <property type="molecule type" value="Genomic_DNA"/>
</dbReference>
<dbReference type="GO" id="GO:0005840">
    <property type="term" value="C:ribosome"/>
    <property type="evidence" value="ECO:0007669"/>
    <property type="project" value="InterPro"/>
</dbReference>
<dbReference type="InterPro" id="IPR000529">
    <property type="entry name" value="Ribosomal_bS6"/>
</dbReference>
<dbReference type="Pfam" id="PF01250">
    <property type="entry name" value="Ribosomal_S6"/>
    <property type="match status" value="1"/>
</dbReference>
<dbReference type="AlphaFoldDB" id="A0A1G2DDR1"/>
<sequence>MENELENFAPLPRVYEVGFHISPTIAEEDLGIRVTAVRDAVEAAGGRMIADEYPKHIDLAYPIVKVSANKRATHHSAYFGWMKFDMEPKGAKVLDATLKKDDYILRFILVQTVRENTMAPKKVLTQKRAEEVVRTKESAPEKPAMSEEELDKTIEELVIS</sequence>
<evidence type="ECO:0000313" key="5">
    <source>
        <dbReference type="Proteomes" id="UP000178636"/>
    </source>
</evidence>
<reference evidence="4 5" key="1">
    <citation type="journal article" date="2016" name="Nat. Commun.">
        <title>Thousands of microbial genomes shed light on interconnected biogeochemical processes in an aquifer system.</title>
        <authorList>
            <person name="Anantharaman K."/>
            <person name="Brown C.T."/>
            <person name="Hug L.A."/>
            <person name="Sharon I."/>
            <person name="Castelle C.J."/>
            <person name="Probst A.J."/>
            <person name="Thomas B.C."/>
            <person name="Singh A."/>
            <person name="Wilkins M.J."/>
            <person name="Karaoz U."/>
            <person name="Brodie E.L."/>
            <person name="Williams K.H."/>
            <person name="Hubbard S.S."/>
            <person name="Banfield J.F."/>
        </authorList>
    </citation>
    <scope>NUCLEOTIDE SEQUENCE [LARGE SCALE GENOMIC DNA]</scope>
</reference>
<accession>A0A1G2DDR1</accession>